<organism evidence="1 2">
    <name type="scientific">Tannerella forsythia</name>
    <name type="common">Bacteroides forsythus</name>
    <dbReference type="NCBI Taxonomy" id="28112"/>
    <lineage>
        <taxon>Bacteria</taxon>
        <taxon>Pseudomonadati</taxon>
        <taxon>Bacteroidota</taxon>
        <taxon>Bacteroidia</taxon>
        <taxon>Bacteroidales</taxon>
        <taxon>Tannerellaceae</taxon>
        <taxon>Tannerella</taxon>
    </lineage>
</organism>
<evidence type="ECO:0000313" key="2">
    <source>
        <dbReference type="Proteomes" id="UP000182057"/>
    </source>
</evidence>
<name>A0A1D3UE68_TANFO</name>
<proteinExistence type="predicted"/>
<dbReference type="Proteomes" id="UP000182057">
    <property type="component" value="Unassembled WGS sequence"/>
</dbReference>
<accession>A0A1D3UE68</accession>
<sequence>MVKKNKKNNSLFGYIKKTLYVCKTNFKTKI</sequence>
<dbReference type="AlphaFoldDB" id="A0A1D3UE68"/>
<evidence type="ECO:0000313" key="1">
    <source>
        <dbReference type="EMBL" id="SCQ18328.1"/>
    </source>
</evidence>
<reference evidence="1 2" key="1">
    <citation type="submission" date="2016-09" db="EMBL/GenBank/DDBJ databases">
        <authorList>
            <person name="Capua I."/>
            <person name="De Benedictis P."/>
            <person name="Joannis T."/>
            <person name="Lombin L.H."/>
            <person name="Cattoli G."/>
        </authorList>
    </citation>
    <scope>NUCLEOTIDE SEQUENCE [LARGE SCALE GENOMIC DNA]</scope>
    <source>
        <strain evidence="1 2">UB20</strain>
    </source>
</reference>
<gene>
    <name evidence="1" type="ORF">TFUB20_00315</name>
</gene>
<protein>
    <submittedName>
        <fullName evidence="1">Uncharacterized protein</fullName>
    </submittedName>
</protein>
<dbReference type="EMBL" id="FMMM01000016">
    <property type="protein sequence ID" value="SCQ18328.1"/>
    <property type="molecule type" value="Genomic_DNA"/>
</dbReference>